<sequence length="299" mass="31680">MNASHVTDSDPRLPAGMVAGVLAIELAHGGLPARDALSQAEAARVAACVGRDLATLVPDVRQLDLCLAAAHFDPAEALRPGWPLHRRLVELLARAPRGDGAPRLVAFGADAAGHVPQPLAADAALRGGSLRVLPFLLQGDPGVAGRVDDAFEAQLLDTGMAAADTALLLQDAFGAPVEHARAMTLHDLAAMMSLQYEHLGLAALWPLIETALLAPQREAVLDAGPEPAARYVDGGVRMALYSPAAWRARYRPDTDDEARLRQQFTRFEMRQRQLAAVLGAHGLDVTWVDAPPELEAGAL</sequence>
<name>A0ABT6JL55_9GAMM</name>
<dbReference type="EMBL" id="JARXRN010000028">
    <property type="protein sequence ID" value="MDH5831413.1"/>
    <property type="molecule type" value="Genomic_DNA"/>
</dbReference>
<keyword evidence="2" id="KW-1185">Reference proteome</keyword>
<accession>A0ABT6JL55</accession>
<dbReference type="Proteomes" id="UP001156831">
    <property type="component" value="Unassembled WGS sequence"/>
</dbReference>
<organism evidence="1 2">
    <name type="scientific">Luteimonas rhizosphaericola</name>
    <dbReference type="NCBI Taxonomy" id="3042024"/>
    <lineage>
        <taxon>Bacteria</taxon>
        <taxon>Pseudomonadati</taxon>
        <taxon>Pseudomonadota</taxon>
        <taxon>Gammaproteobacteria</taxon>
        <taxon>Lysobacterales</taxon>
        <taxon>Lysobacteraceae</taxon>
        <taxon>Luteimonas</taxon>
    </lineage>
</organism>
<proteinExistence type="predicted"/>
<evidence type="ECO:0000313" key="1">
    <source>
        <dbReference type="EMBL" id="MDH5831413.1"/>
    </source>
</evidence>
<comment type="caution">
    <text evidence="1">The sequence shown here is derived from an EMBL/GenBank/DDBJ whole genome shotgun (WGS) entry which is preliminary data.</text>
</comment>
<evidence type="ECO:0000313" key="2">
    <source>
        <dbReference type="Proteomes" id="UP001156831"/>
    </source>
</evidence>
<dbReference type="RefSeq" id="WP_280602386.1">
    <property type="nucleotide sequence ID" value="NZ_JARXRN010000028.1"/>
</dbReference>
<gene>
    <name evidence="1" type="ORF">QFW80_12905</name>
</gene>
<reference evidence="1 2" key="1">
    <citation type="submission" date="2023-04" db="EMBL/GenBank/DDBJ databases">
        <title>Luteimonas sp. M1R5S18.</title>
        <authorList>
            <person name="Sun J.-Q."/>
        </authorList>
    </citation>
    <scope>NUCLEOTIDE SEQUENCE [LARGE SCALE GENOMIC DNA]</scope>
    <source>
        <strain evidence="1 2">M1R5S18</strain>
    </source>
</reference>
<protein>
    <submittedName>
        <fullName evidence="1">Uncharacterized protein</fullName>
    </submittedName>
</protein>